<feature type="domain" description="CheW-like" evidence="5">
    <location>
        <begin position="11"/>
        <end position="151"/>
    </location>
</feature>
<dbReference type="STRING" id="477974.Daud_1793"/>
<comment type="subcellular location">
    <subcellularLocation>
        <location evidence="1">Cytoplasm</location>
    </subcellularLocation>
</comment>
<accession>B1I5I1</accession>
<dbReference type="PANTHER" id="PTHR22617:SF23">
    <property type="entry name" value="CHEMOTAXIS PROTEIN CHEW"/>
    <property type="match status" value="1"/>
</dbReference>
<keyword evidence="4" id="KW-0145">Chemotaxis</keyword>
<dbReference type="GO" id="GO:0006935">
    <property type="term" value="P:chemotaxis"/>
    <property type="evidence" value="ECO:0007669"/>
    <property type="project" value="UniProtKB-KW"/>
</dbReference>
<evidence type="ECO:0000313" key="6">
    <source>
        <dbReference type="EMBL" id="ACA60289.1"/>
    </source>
</evidence>
<protein>
    <recommendedName>
        <fullName evidence="2">Chemotaxis protein CheW</fullName>
    </recommendedName>
</protein>
<evidence type="ECO:0000256" key="3">
    <source>
        <dbReference type="ARBA" id="ARBA00022490"/>
    </source>
</evidence>
<dbReference type="Proteomes" id="UP000008544">
    <property type="component" value="Chromosome"/>
</dbReference>
<name>B1I5I1_DESAP</name>
<dbReference type="InterPro" id="IPR039315">
    <property type="entry name" value="CheW"/>
</dbReference>
<dbReference type="InterPro" id="IPR036061">
    <property type="entry name" value="CheW-like_dom_sf"/>
</dbReference>
<organism evidence="6 7">
    <name type="scientific">Desulforudis audaxviator (strain MP104C)</name>
    <dbReference type="NCBI Taxonomy" id="477974"/>
    <lineage>
        <taxon>Bacteria</taxon>
        <taxon>Bacillati</taxon>
        <taxon>Bacillota</taxon>
        <taxon>Clostridia</taxon>
        <taxon>Thermoanaerobacterales</taxon>
        <taxon>Candidatus Desulforudaceae</taxon>
        <taxon>Candidatus Desulforudis</taxon>
    </lineage>
</organism>
<sequence>MADAEASRKREEQLVVFQLAGQTYGMDIARVFEIIRMETITRVPKAPSFVEGVIKLRGNIIPVIDLRKRFAMPPAESTANNRIVIVEMGGTTIGMIVDAVSEVLRISQADIEPPPPMVAGVDAAYLRGIALWRDRLIILLDLEKILAEKEQARLRQARMELAAEKPA</sequence>
<dbReference type="FunFam" id="2.40.50.180:FF:000002">
    <property type="entry name" value="Chemotaxis protein CheW"/>
    <property type="match status" value="1"/>
</dbReference>
<dbReference type="PANTHER" id="PTHR22617">
    <property type="entry name" value="CHEMOTAXIS SENSOR HISTIDINE KINASE-RELATED"/>
    <property type="match status" value="1"/>
</dbReference>
<dbReference type="EMBL" id="CP000860">
    <property type="protein sequence ID" value="ACA60289.1"/>
    <property type="molecule type" value="Genomic_DNA"/>
</dbReference>
<dbReference type="HOGENOM" id="CLU_048995_3_1_9"/>
<dbReference type="OrthoDB" id="9794382at2"/>
<dbReference type="AlphaFoldDB" id="B1I5I1"/>
<evidence type="ECO:0000259" key="5">
    <source>
        <dbReference type="PROSITE" id="PS50851"/>
    </source>
</evidence>
<dbReference type="PROSITE" id="PS50851">
    <property type="entry name" value="CHEW"/>
    <property type="match status" value="1"/>
</dbReference>
<dbReference type="RefSeq" id="WP_012302868.1">
    <property type="nucleotide sequence ID" value="NC_010424.1"/>
</dbReference>
<evidence type="ECO:0000256" key="1">
    <source>
        <dbReference type="ARBA" id="ARBA00004496"/>
    </source>
</evidence>
<dbReference type="Gene3D" id="2.40.50.180">
    <property type="entry name" value="CheA-289, Domain 4"/>
    <property type="match status" value="1"/>
</dbReference>
<dbReference type="GO" id="GO:0007165">
    <property type="term" value="P:signal transduction"/>
    <property type="evidence" value="ECO:0007669"/>
    <property type="project" value="InterPro"/>
</dbReference>
<evidence type="ECO:0000313" key="7">
    <source>
        <dbReference type="Proteomes" id="UP000008544"/>
    </source>
</evidence>
<gene>
    <name evidence="6" type="ordered locus">Daud_1793</name>
</gene>
<reference evidence="6 7" key="2">
    <citation type="journal article" date="2008" name="Science">
        <title>Environmental genomics reveals a single-species ecosystem deep within Earth.</title>
        <authorList>
            <person name="Chivian D."/>
            <person name="Brodie E.L."/>
            <person name="Alm E.J."/>
            <person name="Culley D.E."/>
            <person name="Dehal P.S."/>
            <person name="Desantis T.Z."/>
            <person name="Gihring T.M."/>
            <person name="Lapidus A."/>
            <person name="Lin L.H."/>
            <person name="Lowry S.R."/>
            <person name="Moser D.P."/>
            <person name="Richardson P.M."/>
            <person name="Southam G."/>
            <person name="Wanger G."/>
            <person name="Pratt L.M."/>
            <person name="Andersen G.L."/>
            <person name="Hazen T.C."/>
            <person name="Brockman F.J."/>
            <person name="Arkin A.P."/>
            <person name="Onstott T.C."/>
        </authorList>
    </citation>
    <scope>NUCLEOTIDE SEQUENCE [LARGE SCALE GENOMIC DNA]</scope>
    <source>
        <strain evidence="6 7">MP104C</strain>
    </source>
</reference>
<dbReference type="KEGG" id="dau:Daud_1793"/>
<dbReference type="InterPro" id="IPR002545">
    <property type="entry name" value="CheW-lke_dom"/>
</dbReference>
<reference evidence="7" key="1">
    <citation type="submission" date="2007-10" db="EMBL/GenBank/DDBJ databases">
        <title>Complete sequence of chromosome of Desulforudis audaxviator MP104C.</title>
        <authorList>
            <person name="Copeland A."/>
            <person name="Lucas S."/>
            <person name="Lapidus A."/>
            <person name="Barry K."/>
            <person name="Glavina del Rio T."/>
            <person name="Dalin E."/>
            <person name="Tice H."/>
            <person name="Bruce D."/>
            <person name="Pitluck S."/>
            <person name="Lowry S.R."/>
            <person name="Larimer F."/>
            <person name="Land M.L."/>
            <person name="Hauser L."/>
            <person name="Kyrpides N."/>
            <person name="Ivanova N.N."/>
            <person name="Richardson P."/>
        </authorList>
    </citation>
    <scope>NUCLEOTIDE SEQUENCE [LARGE SCALE GENOMIC DNA]</scope>
    <source>
        <strain evidence="7">MP104C</strain>
    </source>
</reference>
<dbReference type="GO" id="GO:0005829">
    <property type="term" value="C:cytosol"/>
    <property type="evidence" value="ECO:0007669"/>
    <property type="project" value="TreeGrafter"/>
</dbReference>
<dbReference type="SMART" id="SM00260">
    <property type="entry name" value="CheW"/>
    <property type="match status" value="1"/>
</dbReference>
<keyword evidence="7" id="KW-1185">Reference proteome</keyword>
<evidence type="ECO:0000256" key="2">
    <source>
        <dbReference type="ARBA" id="ARBA00021483"/>
    </source>
</evidence>
<dbReference type="CDD" id="cd00732">
    <property type="entry name" value="CheW"/>
    <property type="match status" value="1"/>
</dbReference>
<proteinExistence type="predicted"/>
<dbReference type="Pfam" id="PF01584">
    <property type="entry name" value="CheW"/>
    <property type="match status" value="1"/>
</dbReference>
<dbReference type="SUPFAM" id="SSF50341">
    <property type="entry name" value="CheW-like"/>
    <property type="match status" value="1"/>
</dbReference>
<dbReference type="Gene3D" id="2.30.30.40">
    <property type="entry name" value="SH3 Domains"/>
    <property type="match status" value="1"/>
</dbReference>
<dbReference type="eggNOG" id="COG0835">
    <property type="taxonomic scope" value="Bacteria"/>
</dbReference>
<keyword evidence="3" id="KW-0963">Cytoplasm</keyword>
<evidence type="ECO:0000256" key="4">
    <source>
        <dbReference type="ARBA" id="ARBA00022500"/>
    </source>
</evidence>